<name>A0A5N4E1X5_CAMDR</name>
<feature type="region of interest" description="Disordered" evidence="1">
    <location>
        <begin position="1"/>
        <end position="51"/>
    </location>
</feature>
<accession>A0A5N4E1X5</accession>
<feature type="region of interest" description="Disordered" evidence="1">
    <location>
        <begin position="220"/>
        <end position="239"/>
    </location>
</feature>
<protein>
    <submittedName>
        <fullName evidence="2">Uncharacterized protein</fullName>
    </submittedName>
</protein>
<dbReference type="AlphaFoldDB" id="A0A5N4E1X5"/>
<dbReference type="Proteomes" id="UP000299084">
    <property type="component" value="Unassembled WGS sequence"/>
</dbReference>
<keyword evidence="3" id="KW-1185">Reference proteome</keyword>
<organism evidence="2 3">
    <name type="scientific">Camelus dromedarius</name>
    <name type="common">Dromedary</name>
    <name type="synonym">Arabian camel</name>
    <dbReference type="NCBI Taxonomy" id="9838"/>
    <lineage>
        <taxon>Eukaryota</taxon>
        <taxon>Metazoa</taxon>
        <taxon>Chordata</taxon>
        <taxon>Craniata</taxon>
        <taxon>Vertebrata</taxon>
        <taxon>Euteleostomi</taxon>
        <taxon>Mammalia</taxon>
        <taxon>Eutheria</taxon>
        <taxon>Laurasiatheria</taxon>
        <taxon>Artiodactyla</taxon>
        <taxon>Tylopoda</taxon>
        <taxon>Camelidae</taxon>
        <taxon>Camelus</taxon>
    </lineage>
</organism>
<evidence type="ECO:0000256" key="1">
    <source>
        <dbReference type="SAM" id="MobiDB-lite"/>
    </source>
</evidence>
<reference evidence="2 3" key="1">
    <citation type="journal article" date="2019" name="Mol. Ecol. Resour.">
        <title>Improving Illumina assemblies with Hi-C and long reads: an example with the North African dromedary.</title>
        <authorList>
            <person name="Elbers J.P."/>
            <person name="Rogers M.F."/>
            <person name="Perelman P.L."/>
            <person name="Proskuryakova A.A."/>
            <person name="Serdyukova N.A."/>
            <person name="Johnson W.E."/>
            <person name="Horin P."/>
            <person name="Corander J."/>
            <person name="Murphy D."/>
            <person name="Burger P.A."/>
        </authorList>
    </citation>
    <scope>NUCLEOTIDE SEQUENCE [LARGE SCALE GENOMIC DNA]</scope>
    <source>
        <strain evidence="2">Drom800</strain>
        <tissue evidence="2">Blood</tissue>
    </source>
</reference>
<evidence type="ECO:0000313" key="3">
    <source>
        <dbReference type="Proteomes" id="UP000299084"/>
    </source>
</evidence>
<dbReference type="EMBL" id="JWIN03000006">
    <property type="protein sequence ID" value="KAB1277280.1"/>
    <property type="molecule type" value="Genomic_DNA"/>
</dbReference>
<comment type="caution">
    <text evidence="2">The sequence shown here is derived from an EMBL/GenBank/DDBJ whole genome shotgun (WGS) entry which is preliminary data.</text>
</comment>
<proteinExistence type="predicted"/>
<feature type="region of interest" description="Disordered" evidence="1">
    <location>
        <begin position="273"/>
        <end position="295"/>
    </location>
</feature>
<sequence>MQAGGGATVSWPQISQGCRQPGHGLSTGERPAGELSEQGVHTPATPQHPRRSQLKIHLVQADLESRTSGLQGRGLDARWGQGRQAPWEDQAPCTPDECSLPSWPVFRFIHTSSIHPQAPAEGLCRLDLGRHTFMKVLVGLHSGSSAWPRTPGLGRAPSLRLVTWQWGKKAGMRLTPREGQRGMEPSRTSGLGWLNACIRGWTDPDTDRWLSTGCGRTVMKGGGRVESPRPVDGHTVIHGMPPSWRSKGYSWEQRPVHCSRVCCGGRGPLSLQSPEGRGWEEKPHRGAVGTMGRSCDLGRLHRGSDPWTGFLGTELPSQSKTKSPLPAPGSEWTHIQPPLCSGWGSPSWGLLPLRGRWASPTTPTAFRVTGTLRPARAWAVHSLHPPRAMVSGDTWDTGLAPHSKAQLLPPPRLRNTAGAASTQHPLRARLCTDRGGWPTSGPLHCLSLCLGVMPCLCTREIPEDPGATPDAPPNLLSPIPWTGAPNVPTPTAHLTFLDPPSKPAGWEG</sequence>
<evidence type="ECO:0000313" key="2">
    <source>
        <dbReference type="EMBL" id="KAB1277280.1"/>
    </source>
</evidence>
<gene>
    <name evidence="2" type="ORF">Cadr_000006471</name>
</gene>